<evidence type="ECO:0000313" key="2">
    <source>
        <dbReference type="Proteomes" id="UP001310387"/>
    </source>
</evidence>
<dbReference type="NCBIfam" id="TIGR02122">
    <property type="entry name" value="TRAP_TAXI"/>
    <property type="match status" value="1"/>
</dbReference>
<keyword evidence="2" id="KW-1185">Reference proteome</keyword>
<sequence>MRRTIGAVTAALLALGTLAGCFGGEDSSWSGRLPDRLTIATGGTTGIYHGYGQALADVLAEQHGVEAEVLSTGGSVENLTLLADGEAQLAFSAADAVADAVHGMGAFDAPVDLRALGRVYDDFAHLVVPAESSVEELADLRGRRVSVGATGSGTSLIARRVLAAGRLPESDLRVVELGITESLDALSTGRIDAFFWSGGLRTPGLVELAEDTPVRLVPLDGVVDELRDRYGQGYRHGTVPEGTYGLEADVETLAVPNILVVPTDLPDDAAHGLVATLFGARTVLAERAAAAQLLDRTRVIYTEPASLHDGALRYFREVKD</sequence>
<dbReference type="SUPFAM" id="SSF53850">
    <property type="entry name" value="Periplasmic binding protein-like II"/>
    <property type="match status" value="1"/>
</dbReference>
<evidence type="ECO:0000313" key="1">
    <source>
        <dbReference type="EMBL" id="MEG3616412.1"/>
    </source>
</evidence>
<name>A0ABU7ZAK9_9MICO</name>
<dbReference type="PROSITE" id="PS51257">
    <property type="entry name" value="PROKAR_LIPOPROTEIN"/>
    <property type="match status" value="1"/>
</dbReference>
<organism evidence="1 2">
    <name type="scientific">Isoptericola haloaureus</name>
    <dbReference type="NCBI Taxonomy" id="1542902"/>
    <lineage>
        <taxon>Bacteria</taxon>
        <taxon>Bacillati</taxon>
        <taxon>Actinomycetota</taxon>
        <taxon>Actinomycetes</taxon>
        <taxon>Micrococcales</taxon>
        <taxon>Promicromonosporaceae</taxon>
        <taxon>Isoptericola</taxon>
    </lineage>
</organism>
<gene>
    <name evidence="1" type="ORF">V5O49_14875</name>
</gene>
<dbReference type="PANTHER" id="PTHR42941:SF1">
    <property type="entry name" value="SLL1037 PROTEIN"/>
    <property type="match status" value="1"/>
</dbReference>
<dbReference type="InterPro" id="IPR011852">
    <property type="entry name" value="TRAP_TAXI"/>
</dbReference>
<comment type="caution">
    <text evidence="1">The sequence shown here is derived from an EMBL/GenBank/DDBJ whole genome shotgun (WGS) entry which is preliminary data.</text>
</comment>
<dbReference type="Gene3D" id="3.40.190.10">
    <property type="entry name" value="Periplasmic binding protein-like II"/>
    <property type="match status" value="2"/>
</dbReference>
<dbReference type="Pfam" id="PF16868">
    <property type="entry name" value="NMT1_3"/>
    <property type="match status" value="1"/>
</dbReference>
<dbReference type="RefSeq" id="WP_332902889.1">
    <property type="nucleotide sequence ID" value="NZ_JBAGLP010000118.1"/>
</dbReference>
<dbReference type="Proteomes" id="UP001310387">
    <property type="component" value="Unassembled WGS sequence"/>
</dbReference>
<reference evidence="1" key="1">
    <citation type="journal article" date="2024" name="Antonie Van Leeuwenhoek">
        <title>Isoptericola haloaureus sp. nov., a dimorphic actinobacterium isolated from mangrove sediments of southeast India, implicating biosaline agricultural significance through nitrogen fixation and salt tolerance genes.</title>
        <authorList>
            <person name="Prathaban M."/>
            <person name="Prathiviraj R."/>
            <person name="Ravichandran M."/>
            <person name="Natarajan S.D."/>
            <person name="Sobanaa M."/>
            <person name="Hari Krishna Kumar S."/>
            <person name="Chandrasekar V."/>
            <person name="Selvin J."/>
        </authorList>
    </citation>
    <scope>NUCLEOTIDE SEQUENCE</scope>
    <source>
        <strain evidence="1">MP1014</strain>
    </source>
</reference>
<dbReference type="EMBL" id="JBAGLP010000118">
    <property type="protein sequence ID" value="MEG3616412.1"/>
    <property type="molecule type" value="Genomic_DNA"/>
</dbReference>
<reference evidence="1" key="2">
    <citation type="submission" date="2024-02" db="EMBL/GenBank/DDBJ databases">
        <authorList>
            <person name="Prathaban M."/>
            <person name="Mythili R."/>
            <person name="Sharmila Devi N."/>
            <person name="Sobanaa M."/>
            <person name="Prathiviraj R."/>
            <person name="Selvin J."/>
        </authorList>
    </citation>
    <scope>NUCLEOTIDE SEQUENCE</scope>
    <source>
        <strain evidence="1">MP1014</strain>
    </source>
</reference>
<protein>
    <submittedName>
        <fullName evidence="1">TAXI family TRAP transporter solute-binding subunit</fullName>
    </submittedName>
</protein>
<proteinExistence type="predicted"/>
<dbReference type="PANTHER" id="PTHR42941">
    <property type="entry name" value="SLL1037 PROTEIN"/>
    <property type="match status" value="1"/>
</dbReference>
<accession>A0ABU7ZAK9</accession>